<reference evidence="1" key="1">
    <citation type="journal article" date="2020" name="Stud. Mycol.">
        <title>101 Dothideomycetes genomes: a test case for predicting lifestyles and emergence of pathogens.</title>
        <authorList>
            <person name="Haridas S."/>
            <person name="Albert R."/>
            <person name="Binder M."/>
            <person name="Bloem J."/>
            <person name="Labutti K."/>
            <person name="Salamov A."/>
            <person name="Andreopoulos B."/>
            <person name="Baker S."/>
            <person name="Barry K."/>
            <person name="Bills G."/>
            <person name="Bluhm B."/>
            <person name="Cannon C."/>
            <person name="Castanera R."/>
            <person name="Culley D."/>
            <person name="Daum C."/>
            <person name="Ezra D."/>
            <person name="Gonzalez J."/>
            <person name="Henrissat B."/>
            <person name="Kuo A."/>
            <person name="Liang C."/>
            <person name="Lipzen A."/>
            <person name="Lutzoni F."/>
            <person name="Magnuson J."/>
            <person name="Mondo S."/>
            <person name="Nolan M."/>
            <person name="Ohm R."/>
            <person name="Pangilinan J."/>
            <person name="Park H.-J."/>
            <person name="Ramirez L."/>
            <person name="Alfaro M."/>
            <person name="Sun H."/>
            <person name="Tritt A."/>
            <person name="Yoshinaga Y."/>
            <person name="Zwiers L.-H."/>
            <person name="Turgeon B."/>
            <person name="Goodwin S."/>
            <person name="Spatafora J."/>
            <person name="Crous P."/>
            <person name="Grigoriev I."/>
        </authorList>
    </citation>
    <scope>NUCLEOTIDE SEQUENCE</scope>
    <source>
        <strain evidence="1">CBS 107.79</strain>
    </source>
</reference>
<gene>
    <name evidence="1" type="ORF">BU23DRAFT_492140</name>
</gene>
<dbReference type="AlphaFoldDB" id="A0A6A5UL85"/>
<name>A0A6A5UL85_9PLEO</name>
<protein>
    <submittedName>
        <fullName evidence="1">Uncharacterized protein</fullName>
    </submittedName>
</protein>
<keyword evidence="2" id="KW-1185">Reference proteome</keyword>
<organism evidence="1 2">
    <name type="scientific">Bimuria novae-zelandiae CBS 107.79</name>
    <dbReference type="NCBI Taxonomy" id="1447943"/>
    <lineage>
        <taxon>Eukaryota</taxon>
        <taxon>Fungi</taxon>
        <taxon>Dikarya</taxon>
        <taxon>Ascomycota</taxon>
        <taxon>Pezizomycotina</taxon>
        <taxon>Dothideomycetes</taxon>
        <taxon>Pleosporomycetidae</taxon>
        <taxon>Pleosporales</taxon>
        <taxon>Massarineae</taxon>
        <taxon>Didymosphaeriaceae</taxon>
        <taxon>Bimuria</taxon>
    </lineage>
</organism>
<dbReference type="EMBL" id="ML976782">
    <property type="protein sequence ID" value="KAF1964552.1"/>
    <property type="molecule type" value="Genomic_DNA"/>
</dbReference>
<dbReference type="Proteomes" id="UP000800036">
    <property type="component" value="Unassembled WGS sequence"/>
</dbReference>
<proteinExistence type="predicted"/>
<sequence>GANITTIVNATLKSFKISTYSLGYFILNNATNNDATINALAIKYNFNAYY</sequence>
<accession>A0A6A5UL85</accession>
<evidence type="ECO:0000313" key="2">
    <source>
        <dbReference type="Proteomes" id="UP000800036"/>
    </source>
</evidence>
<feature type="non-terminal residue" evidence="1">
    <location>
        <position position="1"/>
    </location>
</feature>
<evidence type="ECO:0000313" key="1">
    <source>
        <dbReference type="EMBL" id="KAF1964552.1"/>
    </source>
</evidence>